<feature type="transmembrane region" description="Helical" evidence="2">
    <location>
        <begin position="272"/>
        <end position="296"/>
    </location>
</feature>
<gene>
    <name evidence="3" type="ORF">UT28_C0001G0488</name>
</gene>
<accession>A0A0G4B4G5</accession>
<keyword evidence="2" id="KW-1133">Transmembrane helix</keyword>
<dbReference type="STRING" id="1618337.UT28_C0001G0488"/>
<dbReference type="Pfam" id="PF19590">
    <property type="entry name" value="TrbL_3"/>
    <property type="match status" value="1"/>
</dbReference>
<keyword evidence="2" id="KW-0472">Membrane</keyword>
<sequence>MVIQTMTKKDKIILAGFLSALFVIVGLFLFGHFQHLTPSFGLSHAQTLHEDLTSPGSPDTQWIFNIWRIALSLANVVVIAMLIFVATVNITHLQYDTYAIKKSLPLLIIGIIMANFSLLICRMIVDAAQVLTNTFAQDARGLTENLLCGMGFQLSSNQIYFLLLSNPEGVVAGGLIVVILTLVATMIAVFILAFLLWIRKFVIFLCVAVAPVAFIMYAFPPTQTVFKQWWSWFLKWTFMGPVVMFLLWAAGQIGQGNCATISGGPYSISAQFAVCGVLYMAAVVPFKLGGGVMGAWSKFGQYVTGTKKDGYLRKPIDENIQRKKDLAKGAWGVGLGNTRVGAWMDRGRKNEEGLIANYKNRRDTQLTDREGEVRTRHADFAENEKALERAKGRLDSTIKTQIGMYIQQHRADIGREKLDSINAAGGIEREEANAEIEARGPVDSHQAITQQLREKEVEFAKNQLEQSKGNTEAVIREGAFNNLTPAELHQIYDLSGNANPDGRPTTAMDVKNRYLEQDNRLTMLKERLAKRAGQDAQVMAERDLRRNVDLRTFVKEINDGPNAVGIDAEYDLDGTQLAPGTTKKVNYAEARESAEQLRFKATTERDQRKREGLERAAKHFEAKATEFETTHATYSDDMANSLDAQERIHRADSADMTKTQAERDEAKFKADQMVERATFVRSNLGNNVEYKKRYLSNNLAGRRQKIINPDIADEIHVQEISNSPKQLIEDVKKGSYGTGEARGNQQDMHNMLTGNTHKSTEAAARASIVQLGAIHSVMKSARHGDAAGLETINGFNDLMTGAGRGKFKSSAAKKSIDSMSDKYKPYVEMEIAKQYMKSQGVNWDAMSEPDKKAAWNGLGPDQEKALEGIDFTKLQVKGSGPDSTAAKDFVDRYLTQAEEDPALQLSNSAGSRLGRQRPVGEHEWTENK</sequence>
<organism evidence="3 4">
    <name type="scientific">Berkelbacteria bacterium GW2011_GWE1_39_12</name>
    <dbReference type="NCBI Taxonomy" id="1618337"/>
    <lineage>
        <taxon>Bacteria</taxon>
        <taxon>Candidatus Berkelbacteria</taxon>
    </lineage>
</organism>
<proteinExistence type="predicted"/>
<protein>
    <submittedName>
        <fullName evidence="3">Uncharacterized protein</fullName>
    </submittedName>
</protein>
<evidence type="ECO:0000313" key="4">
    <source>
        <dbReference type="Proteomes" id="UP000035648"/>
    </source>
</evidence>
<keyword evidence="2" id="KW-0812">Transmembrane</keyword>
<feature type="transmembrane region" description="Helical" evidence="2">
    <location>
        <begin position="232"/>
        <end position="251"/>
    </location>
</feature>
<evidence type="ECO:0000256" key="1">
    <source>
        <dbReference type="SAM" id="MobiDB-lite"/>
    </source>
</evidence>
<dbReference type="AlphaFoldDB" id="A0A0G4B4G5"/>
<reference evidence="3 4" key="1">
    <citation type="journal article" date="2015" name="Nature">
        <title>rRNA introns, odd ribosomes, and small enigmatic genomes across a large radiation of phyla.</title>
        <authorList>
            <person name="Brown C.T."/>
            <person name="Hug L.A."/>
            <person name="Thomas B.C."/>
            <person name="Sharon I."/>
            <person name="Castelle C.J."/>
            <person name="Singh A."/>
            <person name="Wilkins M.J."/>
            <person name="Williams K.H."/>
            <person name="Banfield J.F."/>
        </authorList>
    </citation>
    <scope>NUCLEOTIDE SEQUENCE [LARGE SCALE GENOMIC DNA]</scope>
</reference>
<feature type="transmembrane region" description="Helical" evidence="2">
    <location>
        <begin position="66"/>
        <end position="91"/>
    </location>
</feature>
<feature type="transmembrane region" description="Helical" evidence="2">
    <location>
        <begin position="12"/>
        <end position="33"/>
    </location>
</feature>
<feature type="compositionally biased region" description="Basic and acidic residues" evidence="1">
    <location>
        <begin position="918"/>
        <end position="928"/>
    </location>
</feature>
<dbReference type="Proteomes" id="UP000035648">
    <property type="component" value="Chromosome"/>
</dbReference>
<evidence type="ECO:0000313" key="3">
    <source>
        <dbReference type="EMBL" id="AKM82293.1"/>
    </source>
</evidence>
<feature type="region of interest" description="Disordered" evidence="1">
    <location>
        <begin position="900"/>
        <end position="928"/>
    </location>
</feature>
<dbReference type="KEGG" id="bbgw:UT28_C0001G0488"/>
<dbReference type="EMBL" id="CP011213">
    <property type="protein sequence ID" value="AKM82293.1"/>
    <property type="molecule type" value="Genomic_DNA"/>
</dbReference>
<dbReference type="CDD" id="cd06174">
    <property type="entry name" value="MFS"/>
    <property type="match status" value="1"/>
</dbReference>
<feature type="transmembrane region" description="Helical" evidence="2">
    <location>
        <begin position="170"/>
        <end position="194"/>
    </location>
</feature>
<name>A0A0G4B4G5_9BACT</name>
<dbReference type="InterPro" id="IPR045782">
    <property type="entry name" value="TrbL_3"/>
</dbReference>
<feature type="transmembrane region" description="Helical" evidence="2">
    <location>
        <begin position="201"/>
        <end position="220"/>
    </location>
</feature>
<feature type="transmembrane region" description="Helical" evidence="2">
    <location>
        <begin position="103"/>
        <end position="125"/>
    </location>
</feature>
<evidence type="ECO:0000256" key="2">
    <source>
        <dbReference type="SAM" id="Phobius"/>
    </source>
</evidence>